<accession>K9GW81</accession>
<protein>
    <recommendedName>
        <fullName evidence="3">Formate dehydrogenase subunit or accessory protein</fullName>
    </recommendedName>
</protein>
<comment type="caution">
    <text evidence="1">The sequence shown here is derived from an EMBL/GenBank/DDBJ whole genome shotgun (WGS) entry which is preliminary data.</text>
</comment>
<dbReference type="AlphaFoldDB" id="K9GW81"/>
<dbReference type="InterPro" id="IPR006311">
    <property type="entry name" value="TAT_signal"/>
</dbReference>
<organism evidence="1 2">
    <name type="scientific">Caenispirillum salinarum AK4</name>
    <dbReference type="NCBI Taxonomy" id="1238182"/>
    <lineage>
        <taxon>Bacteria</taxon>
        <taxon>Pseudomonadati</taxon>
        <taxon>Pseudomonadota</taxon>
        <taxon>Alphaproteobacteria</taxon>
        <taxon>Rhodospirillales</taxon>
        <taxon>Novispirillaceae</taxon>
        <taxon>Caenispirillum</taxon>
    </lineage>
</organism>
<reference evidence="1 2" key="1">
    <citation type="journal article" date="2013" name="Genome Announc.">
        <title>Draft Genome Sequence of an Alphaproteobacterium, Caenispirillum salinarum AK4(T), Isolated from a Solar Saltern.</title>
        <authorList>
            <person name="Khatri I."/>
            <person name="Singh A."/>
            <person name="Korpole S."/>
            <person name="Pinnaka A.K."/>
            <person name="Subramanian S."/>
        </authorList>
    </citation>
    <scope>NUCLEOTIDE SEQUENCE [LARGE SCALE GENOMIC DNA]</scope>
    <source>
        <strain evidence="1 2">AK4</strain>
    </source>
</reference>
<dbReference type="EMBL" id="ANHY01000012">
    <property type="protein sequence ID" value="EKV29507.1"/>
    <property type="molecule type" value="Genomic_DNA"/>
</dbReference>
<evidence type="ECO:0000313" key="1">
    <source>
        <dbReference type="EMBL" id="EKV29507.1"/>
    </source>
</evidence>
<evidence type="ECO:0008006" key="3">
    <source>
        <dbReference type="Google" id="ProtNLM"/>
    </source>
</evidence>
<dbReference type="STRING" id="1238182.C882_0329"/>
<evidence type="ECO:0000313" key="2">
    <source>
        <dbReference type="Proteomes" id="UP000009881"/>
    </source>
</evidence>
<dbReference type="Proteomes" id="UP000009881">
    <property type="component" value="Unassembled WGS sequence"/>
</dbReference>
<dbReference type="PROSITE" id="PS51318">
    <property type="entry name" value="TAT"/>
    <property type="match status" value="1"/>
</dbReference>
<gene>
    <name evidence="1" type="ORF">C882_0329</name>
</gene>
<dbReference type="NCBIfam" id="TIGR02811">
    <property type="entry name" value="formate_TAT"/>
    <property type="match status" value="1"/>
</dbReference>
<dbReference type="PATRIC" id="fig|1238182.3.peg.2544"/>
<proteinExistence type="predicted"/>
<dbReference type="PIRSF" id="PIRSF036704">
    <property type="entry name" value="UCP036704"/>
    <property type="match status" value="1"/>
</dbReference>
<dbReference type="InterPro" id="IPR014177">
    <property type="entry name" value="Formate_DH_TAT-contain"/>
</dbReference>
<sequence>MSESSRIEQAGGVDRRGFLRGFGLGAAGAGAAAALVAGHASAEAADEVTVKAAKTGYRKTEHVRRYYDLARF</sequence>
<name>K9GW81_9PROT</name>
<dbReference type="RefSeq" id="WP_009540988.1">
    <property type="nucleotide sequence ID" value="NZ_ANHY01000012.1"/>
</dbReference>
<keyword evidence="2" id="KW-1185">Reference proteome</keyword>